<proteinExistence type="predicted"/>
<protein>
    <submittedName>
        <fullName evidence="3">Uncharacterized protein LOC127565405</fullName>
    </submittedName>
</protein>
<dbReference type="AlphaFoldDB" id="A0A9C6W507"/>
<keyword evidence="2" id="KW-1185">Reference proteome</keyword>
<dbReference type="Proteomes" id="UP000515160">
    <property type="component" value="Chromosome 3"/>
</dbReference>
<dbReference type="OrthoDB" id="7969820at2759"/>
<evidence type="ECO:0000313" key="2">
    <source>
        <dbReference type="Proteomes" id="UP000515160"/>
    </source>
</evidence>
<dbReference type="GeneID" id="127565405"/>
<evidence type="ECO:0000256" key="1">
    <source>
        <dbReference type="SAM" id="SignalP"/>
    </source>
</evidence>
<organism evidence="2 3">
    <name type="scientific">Drosophila albomicans</name>
    <name type="common">Fruit fly</name>
    <dbReference type="NCBI Taxonomy" id="7291"/>
    <lineage>
        <taxon>Eukaryota</taxon>
        <taxon>Metazoa</taxon>
        <taxon>Ecdysozoa</taxon>
        <taxon>Arthropoda</taxon>
        <taxon>Hexapoda</taxon>
        <taxon>Insecta</taxon>
        <taxon>Pterygota</taxon>
        <taxon>Neoptera</taxon>
        <taxon>Endopterygota</taxon>
        <taxon>Diptera</taxon>
        <taxon>Brachycera</taxon>
        <taxon>Muscomorpha</taxon>
        <taxon>Ephydroidea</taxon>
        <taxon>Drosophilidae</taxon>
        <taxon>Drosophila</taxon>
    </lineage>
</organism>
<feature type="chain" id="PRO_5039489291" evidence="1">
    <location>
        <begin position="19"/>
        <end position="376"/>
    </location>
</feature>
<accession>A0A9C6W507</accession>
<sequence>MASRVVLLLILGLSLGRGDNLSSGTNISKVLPKLKNSDLKKLECALLSTTLDDSPLNLDSITNAILNDDFEQNIGLILELGNAVRVPELKHAIYEILWKDRQRYYALYEPRYILEHYEKQSNNPPEYKEFVYQKFIAHSTSYVTSALNVSRDSTDSSKFAKKLRFLSQLATINIQLLNRTEIQSNSSAQAAVLENLQQLAIHPDFAEEVDYSLRLKLYECLPSGISLLYTAQKVCLHKANNNNEYLYECQGPTNMCIRERNYERASFEVQRKQIDAKNRTQFAFLSTHFVNHSLAIEQTEVTRNLYGRDQIDWWHVKQVQEGVALHDAATSDSLICGGNSTLWNRENHFAYTLEAKDFDAHREECTWIVEDCSNKQ</sequence>
<keyword evidence="1" id="KW-0732">Signal</keyword>
<gene>
    <name evidence="3" type="primary">LOC127565405</name>
</gene>
<feature type="signal peptide" evidence="1">
    <location>
        <begin position="1"/>
        <end position="18"/>
    </location>
</feature>
<dbReference type="RefSeq" id="XP_051859541.1">
    <property type="nucleotide sequence ID" value="XM_052003581.1"/>
</dbReference>
<evidence type="ECO:0000313" key="3">
    <source>
        <dbReference type="RefSeq" id="XP_051859541.1"/>
    </source>
</evidence>
<reference evidence="3" key="1">
    <citation type="submission" date="2025-08" db="UniProtKB">
        <authorList>
            <consortium name="RefSeq"/>
        </authorList>
    </citation>
    <scope>IDENTIFICATION</scope>
    <source>
        <strain evidence="3">15112-1751.03</strain>
        <tissue evidence="3">Whole Adult</tissue>
    </source>
</reference>
<name>A0A9C6W507_DROAB</name>